<dbReference type="Pfam" id="PF01336">
    <property type="entry name" value="tRNA_anti-codon"/>
    <property type="match status" value="1"/>
</dbReference>
<keyword evidence="5" id="KW-0238">DNA-binding</keyword>
<proteinExistence type="inferred from homology"/>
<dbReference type="STRING" id="190974.SAMN05216439_1439"/>
<dbReference type="GO" id="GO:0003677">
    <property type="term" value="F:DNA binding"/>
    <property type="evidence" value="ECO:0007669"/>
    <property type="project" value="UniProtKB-KW"/>
</dbReference>
<evidence type="ECO:0000256" key="5">
    <source>
        <dbReference type="ARBA" id="ARBA00023125"/>
    </source>
</evidence>
<dbReference type="AlphaFoldDB" id="A0A1H7JSQ3"/>
<dbReference type="GO" id="GO:0008270">
    <property type="term" value="F:zinc ion binding"/>
    <property type="evidence" value="ECO:0007669"/>
    <property type="project" value="UniProtKB-KW"/>
</dbReference>
<keyword evidence="3" id="KW-0863">Zinc-finger</keyword>
<dbReference type="InterPro" id="IPR047192">
    <property type="entry name" value="Euk_RPA1_DBD_C"/>
</dbReference>
<evidence type="ECO:0000313" key="9">
    <source>
        <dbReference type="Proteomes" id="UP000199506"/>
    </source>
</evidence>
<evidence type="ECO:0000313" key="8">
    <source>
        <dbReference type="EMBL" id="SEK77356.1"/>
    </source>
</evidence>
<evidence type="ECO:0000256" key="3">
    <source>
        <dbReference type="ARBA" id="ARBA00022771"/>
    </source>
</evidence>
<evidence type="ECO:0000259" key="6">
    <source>
        <dbReference type="Pfam" id="PF01336"/>
    </source>
</evidence>
<comment type="similarity">
    <text evidence="1">Belongs to the replication factor A protein 1 family.</text>
</comment>
<dbReference type="SUPFAM" id="SSF50249">
    <property type="entry name" value="Nucleic acid-binding proteins"/>
    <property type="match status" value="6"/>
</dbReference>
<dbReference type="Gene3D" id="2.40.50.140">
    <property type="entry name" value="Nucleic acid-binding proteins"/>
    <property type="match status" value="6"/>
</dbReference>
<accession>A0A1H7JSQ3</accession>
<dbReference type="EMBL" id="FOAK01000005">
    <property type="protein sequence ID" value="SEK77356.1"/>
    <property type="molecule type" value="Genomic_DNA"/>
</dbReference>
<reference evidence="8 9" key="1">
    <citation type="submission" date="2016-10" db="EMBL/GenBank/DDBJ databases">
        <authorList>
            <person name="de Groot N.N."/>
        </authorList>
    </citation>
    <scope>NUCLEOTIDE SEQUENCE [LARGE SCALE GENOMIC DNA]</scope>
    <source>
        <strain evidence="8 9">DSM 11978</strain>
    </source>
</reference>
<dbReference type="Proteomes" id="UP000199506">
    <property type="component" value="Unassembled WGS sequence"/>
</dbReference>
<dbReference type="RefSeq" id="WP_257637952.1">
    <property type="nucleotide sequence ID" value="NZ_FOAK01000005.1"/>
</dbReference>
<dbReference type="Pfam" id="PF08646">
    <property type="entry name" value="Rep_fac-A_C"/>
    <property type="match status" value="1"/>
</dbReference>
<dbReference type="CDD" id="cd04491">
    <property type="entry name" value="SoSSB_OBF"/>
    <property type="match status" value="5"/>
</dbReference>
<name>A0A1H7JSQ3_9EURY</name>
<dbReference type="CDD" id="cd04476">
    <property type="entry name" value="RPA1_DBD_C"/>
    <property type="match status" value="1"/>
</dbReference>
<dbReference type="GO" id="GO:0010212">
    <property type="term" value="P:response to ionizing radiation"/>
    <property type="evidence" value="ECO:0007669"/>
    <property type="project" value="TreeGrafter"/>
</dbReference>
<keyword evidence="4" id="KW-0862">Zinc</keyword>
<evidence type="ECO:0000256" key="2">
    <source>
        <dbReference type="ARBA" id="ARBA00022723"/>
    </source>
</evidence>
<protein>
    <submittedName>
        <fullName evidence="8">Replication factor A1</fullName>
    </submittedName>
</protein>
<dbReference type="PANTHER" id="PTHR13356">
    <property type="entry name" value="OB FOLD NUCLEIC ACID BINDING PROTEIN-RELATED"/>
    <property type="match status" value="1"/>
</dbReference>
<evidence type="ECO:0000256" key="4">
    <source>
        <dbReference type="ARBA" id="ARBA00022833"/>
    </source>
</evidence>
<sequence length="874" mass="99384">MQEKILKLYEKIKDQLSEDEFQAEMAEIRENTADVTFFDDLDIALMVLQNHGIENTIAQKEEDTNQLSFESSDGTGFTMTEEILEKYNKVKDKISEEEFLAKMKVHAEKNEHASFMNDVTFADMVVGEFITEEVESVSQSPEFSDKAISDLEENSKDVTVSGRVISISNPRSFKTRKGQSGEVCNVELKDNSGSLRAVFWTQNIKLLKNVNEGDIIQIKGVDIKEGYSGLEANLRPRSILVHLEEDTSKFPEYKEDITDIADIKPDTKVNIIARIIRIPTIRTYEKNGKEGKVASIELQDYSGKITYTLWNKNVELINDLGLEDGDSVKIIQAQARERINRDGGSELSLTHWDGRIIKGEFDVPEVKQEFTPIGDVFEAQDVSIKGIVSRLQDIKTFLRKSDGSEGRLRNFDVRDITGEIRVTLWGDDTTLPINKGDIIKIIGGNVRYDEYTQSQYSMNTNFNTQITINPENLSTEELDELNTLREELRPTPIGEIYTIDDDGIEIDVRGRILSVDDVNEFQRDDGSVGIVRSIIFADESGKVRLSLWNERAEEEYIVGDAYQIENARTRLGMYSVDLNIGSGARLIKLSEEQASSMFIPELSTLEKALYDYKKIEEIDEDDQDIIIIGRVIELNDIRNFERDNGDTGSVRNIELADETGSMRVVLWDDDAKREFEIGQPIKLQNPRFDLDRDNRIEAIVNRSTAILEPSESEIEKLPTQDELMEAIYVPKPIEALTEDDVNVCVTGTISDIESDRVIRKKCPSCGNNIEESEDEYICDNCGHVFDEPRYLLMVPLRIEDDTGSIKVTFFDKLAEELIGMNKEEIINIIEDGYGIEDKLEDLNGQTIEIIANVSFDEYSEENRLNPKKILSKYI</sequence>
<feature type="domain" description="OB" evidence="6">
    <location>
        <begin position="158"/>
        <end position="221"/>
    </location>
</feature>
<dbReference type="InterPro" id="IPR051231">
    <property type="entry name" value="SOSS-B"/>
</dbReference>
<keyword evidence="2" id="KW-0479">Metal-binding</keyword>
<evidence type="ECO:0000256" key="1">
    <source>
        <dbReference type="ARBA" id="ARBA00005690"/>
    </source>
</evidence>
<dbReference type="InterPro" id="IPR004365">
    <property type="entry name" value="NA-bd_OB_tRNA"/>
</dbReference>
<gene>
    <name evidence="8" type="ORF">SAMN05216439_1439</name>
</gene>
<dbReference type="InterPro" id="IPR012340">
    <property type="entry name" value="NA-bd_OB-fold"/>
</dbReference>
<dbReference type="GO" id="GO:0000724">
    <property type="term" value="P:double-strand break repair via homologous recombination"/>
    <property type="evidence" value="ECO:0007669"/>
    <property type="project" value="TreeGrafter"/>
</dbReference>
<organism evidence="8 9">
    <name type="scientific">Methanobrevibacter gottschalkii</name>
    <dbReference type="NCBI Taxonomy" id="190974"/>
    <lineage>
        <taxon>Archaea</taxon>
        <taxon>Methanobacteriati</taxon>
        <taxon>Methanobacteriota</taxon>
        <taxon>Methanomada group</taxon>
        <taxon>Methanobacteria</taxon>
        <taxon>Methanobacteriales</taxon>
        <taxon>Methanobacteriaceae</taxon>
        <taxon>Methanobrevibacter</taxon>
    </lineage>
</organism>
<dbReference type="PANTHER" id="PTHR13356:SF0">
    <property type="entry name" value="SOSS COMPLEX SUBUNIT B HOMOLOG"/>
    <property type="match status" value="1"/>
</dbReference>
<evidence type="ECO:0000259" key="7">
    <source>
        <dbReference type="Pfam" id="PF08646"/>
    </source>
</evidence>
<dbReference type="InterPro" id="IPR013955">
    <property type="entry name" value="Rep_factor-A_C"/>
</dbReference>
<feature type="domain" description="Replication factor A C-terminal" evidence="7">
    <location>
        <begin position="745"/>
        <end position="865"/>
    </location>
</feature>